<dbReference type="GO" id="GO:0004181">
    <property type="term" value="F:metallocarboxypeptidase activity"/>
    <property type="evidence" value="ECO:0007669"/>
    <property type="project" value="InterPro"/>
</dbReference>
<dbReference type="GO" id="GO:0005615">
    <property type="term" value="C:extracellular space"/>
    <property type="evidence" value="ECO:0007669"/>
    <property type="project" value="TreeGrafter"/>
</dbReference>
<evidence type="ECO:0000256" key="5">
    <source>
        <dbReference type="ARBA" id="ARBA00022723"/>
    </source>
</evidence>
<sequence>MKSFNCLEVGILISFLFFLSFVDGNPKFMSPEKRHEFSGFKLYQVSTRSNEGLKVLRDLWEEQDSEDEGFDFWSPPKIDENGTAEVMVPKNQESDFQNLLNSFSMNYSVVIDDIERLVAKQYAGMFREKSMSWTEYHYPETLFSFLTNLVSTRNGLYVNTSTIGLTVERRPIKLIKISSGGPGKQAVFIDGGIHAREWISSAVSTYIVNELVHNSTKYEDLLRRFDFYIIPLLNPDGYAHSCNYNRLWRKSRKANDLFFGLIGCRGVDLNRNFGYSWGGRGSGRQPCSLIYAGPQEFSEPETAAIRDFIASDENADIDWTAYFTLHSFGQKWLSPWGHTSVLPEDYSEMERVGRIGIKALRAVHGTRYSFGSTANTLCKKMHTNIDYSLQYKIRIEILISNSLTDIASGSSMDWWKGVVGVPYSYTLELRDYGLFGFLLPAYQIIPTAEETWAGIQASLLAIPEKKN</sequence>
<keyword evidence="4" id="KW-0645">Protease</keyword>
<dbReference type="InterPro" id="IPR036990">
    <property type="entry name" value="M14A-like_propep"/>
</dbReference>
<dbReference type="Gene3D" id="3.30.70.340">
    <property type="entry name" value="Metallocarboxypeptidase-like"/>
    <property type="match status" value="1"/>
</dbReference>
<dbReference type="PROSITE" id="PS52035">
    <property type="entry name" value="PEPTIDASE_M14"/>
    <property type="match status" value="1"/>
</dbReference>
<dbReference type="OrthoDB" id="3626597at2759"/>
<evidence type="ECO:0000256" key="7">
    <source>
        <dbReference type="ARBA" id="ARBA00022801"/>
    </source>
</evidence>
<evidence type="ECO:0000256" key="12">
    <source>
        <dbReference type="SAM" id="SignalP"/>
    </source>
</evidence>
<comment type="cofactor">
    <cofactor evidence="1">
        <name>Zn(2+)</name>
        <dbReference type="ChEBI" id="CHEBI:29105"/>
    </cofactor>
</comment>
<evidence type="ECO:0000256" key="8">
    <source>
        <dbReference type="ARBA" id="ARBA00022833"/>
    </source>
</evidence>
<feature type="signal peptide" evidence="12">
    <location>
        <begin position="1"/>
        <end position="24"/>
    </location>
</feature>
<gene>
    <name evidence="14" type="ORF">Fcan01_07039</name>
</gene>
<feature type="chain" id="PRO_5012149596" evidence="12">
    <location>
        <begin position="25"/>
        <end position="467"/>
    </location>
</feature>
<dbReference type="CDD" id="cd03860">
    <property type="entry name" value="M14_CP_A-B_like"/>
    <property type="match status" value="1"/>
</dbReference>
<dbReference type="Pfam" id="PF02244">
    <property type="entry name" value="Propep_M14"/>
    <property type="match status" value="1"/>
</dbReference>
<evidence type="ECO:0000256" key="10">
    <source>
        <dbReference type="ARBA" id="ARBA00023157"/>
    </source>
</evidence>
<keyword evidence="9" id="KW-0482">Metalloprotease</keyword>
<keyword evidence="7" id="KW-0378">Hydrolase</keyword>
<evidence type="ECO:0000256" key="6">
    <source>
        <dbReference type="ARBA" id="ARBA00022729"/>
    </source>
</evidence>
<feature type="domain" description="Peptidase M14" evidence="13">
    <location>
        <begin position="135"/>
        <end position="462"/>
    </location>
</feature>
<evidence type="ECO:0000313" key="14">
    <source>
        <dbReference type="EMBL" id="OXA56766.1"/>
    </source>
</evidence>
<dbReference type="PANTHER" id="PTHR11705">
    <property type="entry name" value="PROTEASE FAMILY M14 CARBOXYPEPTIDASE A,B"/>
    <property type="match status" value="1"/>
</dbReference>
<evidence type="ECO:0000256" key="3">
    <source>
        <dbReference type="ARBA" id="ARBA00022645"/>
    </source>
</evidence>
<dbReference type="PRINTS" id="PR00765">
    <property type="entry name" value="CRBOXYPTASEA"/>
</dbReference>
<evidence type="ECO:0000256" key="11">
    <source>
        <dbReference type="PROSITE-ProRule" id="PRU01379"/>
    </source>
</evidence>
<evidence type="ECO:0000259" key="13">
    <source>
        <dbReference type="PROSITE" id="PS52035"/>
    </source>
</evidence>
<evidence type="ECO:0000313" key="15">
    <source>
        <dbReference type="Proteomes" id="UP000198287"/>
    </source>
</evidence>
<dbReference type="SMART" id="SM00631">
    <property type="entry name" value="Zn_pept"/>
    <property type="match status" value="1"/>
</dbReference>
<keyword evidence="3 14" id="KW-0121">Carboxypeptidase</keyword>
<accession>A0A226EJL9</accession>
<dbReference type="Proteomes" id="UP000198287">
    <property type="component" value="Unassembled WGS sequence"/>
</dbReference>
<dbReference type="PANTHER" id="PTHR11705:SF91">
    <property type="entry name" value="FI01817P-RELATED"/>
    <property type="match status" value="1"/>
</dbReference>
<dbReference type="SUPFAM" id="SSF53187">
    <property type="entry name" value="Zn-dependent exopeptidases"/>
    <property type="match status" value="1"/>
</dbReference>
<evidence type="ECO:0000256" key="9">
    <source>
        <dbReference type="ARBA" id="ARBA00023049"/>
    </source>
</evidence>
<keyword evidence="10" id="KW-1015">Disulfide bond</keyword>
<keyword evidence="5" id="KW-0479">Metal-binding</keyword>
<evidence type="ECO:0000256" key="2">
    <source>
        <dbReference type="ARBA" id="ARBA00005988"/>
    </source>
</evidence>
<dbReference type="FunFam" id="3.40.630.10:FF:000084">
    <property type="entry name" value="Carboxypeptidase B2"/>
    <property type="match status" value="1"/>
</dbReference>
<keyword evidence="8" id="KW-0862">Zinc</keyword>
<dbReference type="EMBL" id="LNIX01000003">
    <property type="protein sequence ID" value="OXA56766.1"/>
    <property type="molecule type" value="Genomic_DNA"/>
</dbReference>
<dbReference type="AlphaFoldDB" id="A0A226EJL9"/>
<proteinExistence type="inferred from homology"/>
<dbReference type="Gene3D" id="3.40.630.10">
    <property type="entry name" value="Zn peptidases"/>
    <property type="match status" value="1"/>
</dbReference>
<comment type="similarity">
    <text evidence="2 11">Belongs to the peptidase M14 family.</text>
</comment>
<keyword evidence="6 12" id="KW-0732">Signal</keyword>
<dbReference type="Pfam" id="PF00246">
    <property type="entry name" value="Peptidase_M14"/>
    <property type="match status" value="1"/>
</dbReference>
<evidence type="ECO:0000256" key="4">
    <source>
        <dbReference type="ARBA" id="ARBA00022670"/>
    </source>
</evidence>
<dbReference type="GO" id="GO:0008270">
    <property type="term" value="F:zinc ion binding"/>
    <property type="evidence" value="ECO:0007669"/>
    <property type="project" value="InterPro"/>
</dbReference>
<dbReference type="GO" id="GO:0006508">
    <property type="term" value="P:proteolysis"/>
    <property type="evidence" value="ECO:0007669"/>
    <property type="project" value="UniProtKB-KW"/>
</dbReference>
<dbReference type="InterPro" id="IPR003146">
    <property type="entry name" value="M14A_act_pep"/>
</dbReference>
<keyword evidence="15" id="KW-1185">Reference proteome</keyword>
<name>A0A226EJL9_FOLCA</name>
<dbReference type="InterPro" id="IPR000834">
    <property type="entry name" value="Peptidase_M14"/>
</dbReference>
<dbReference type="OMA" id="YHYPETL"/>
<comment type="caution">
    <text evidence="14">The sequence shown here is derived from an EMBL/GenBank/DDBJ whole genome shotgun (WGS) entry which is preliminary data.</text>
</comment>
<protein>
    <submittedName>
        <fullName evidence="14">Carboxypeptidase B</fullName>
    </submittedName>
</protein>
<feature type="active site" description="Proton donor/acceptor" evidence="11">
    <location>
        <position position="428"/>
    </location>
</feature>
<reference evidence="14 15" key="1">
    <citation type="submission" date="2015-12" db="EMBL/GenBank/DDBJ databases">
        <title>The genome of Folsomia candida.</title>
        <authorList>
            <person name="Faddeeva A."/>
            <person name="Derks M.F."/>
            <person name="Anvar Y."/>
            <person name="Smit S."/>
            <person name="Van Straalen N."/>
            <person name="Roelofs D."/>
        </authorList>
    </citation>
    <scope>NUCLEOTIDE SEQUENCE [LARGE SCALE GENOMIC DNA]</scope>
    <source>
        <strain evidence="14 15">VU population</strain>
        <tissue evidence="14">Whole body</tissue>
    </source>
</reference>
<organism evidence="14 15">
    <name type="scientific">Folsomia candida</name>
    <name type="common">Springtail</name>
    <dbReference type="NCBI Taxonomy" id="158441"/>
    <lineage>
        <taxon>Eukaryota</taxon>
        <taxon>Metazoa</taxon>
        <taxon>Ecdysozoa</taxon>
        <taxon>Arthropoda</taxon>
        <taxon>Hexapoda</taxon>
        <taxon>Collembola</taxon>
        <taxon>Entomobryomorpha</taxon>
        <taxon>Isotomoidea</taxon>
        <taxon>Isotomidae</taxon>
        <taxon>Proisotominae</taxon>
        <taxon>Folsomia</taxon>
    </lineage>
</organism>
<dbReference type="SUPFAM" id="SSF54897">
    <property type="entry name" value="Protease propeptides/inhibitors"/>
    <property type="match status" value="1"/>
</dbReference>
<evidence type="ECO:0000256" key="1">
    <source>
        <dbReference type="ARBA" id="ARBA00001947"/>
    </source>
</evidence>